<dbReference type="PANTHER" id="PTHR13832:SF860">
    <property type="entry name" value="PROTEIN PHOSPHATASE PHPP"/>
    <property type="match status" value="1"/>
</dbReference>
<organism evidence="2 3">
    <name type="scientific">Fusibacter paucivorans</name>
    <dbReference type="NCBI Taxonomy" id="76009"/>
    <lineage>
        <taxon>Bacteria</taxon>
        <taxon>Bacillati</taxon>
        <taxon>Bacillota</taxon>
        <taxon>Clostridia</taxon>
        <taxon>Eubacteriales</taxon>
        <taxon>Eubacteriales Family XII. Incertae Sedis</taxon>
        <taxon>Fusibacter</taxon>
    </lineage>
</organism>
<dbReference type="Proteomes" id="UP000746471">
    <property type="component" value="Unassembled WGS sequence"/>
</dbReference>
<dbReference type="SMART" id="SM00332">
    <property type="entry name" value="PP2Cc"/>
    <property type="match status" value="1"/>
</dbReference>
<dbReference type="CDD" id="cd00143">
    <property type="entry name" value="PP2Cc"/>
    <property type="match status" value="1"/>
</dbReference>
<evidence type="ECO:0000313" key="2">
    <source>
        <dbReference type="EMBL" id="MBS7527435.1"/>
    </source>
</evidence>
<gene>
    <name evidence="2" type="ORF">KHM83_12190</name>
</gene>
<dbReference type="InterPro" id="IPR015655">
    <property type="entry name" value="PP2C"/>
</dbReference>
<dbReference type="NCBIfam" id="NF033484">
    <property type="entry name" value="Stp1_PP2C_phos"/>
    <property type="match status" value="1"/>
</dbReference>
<dbReference type="PANTHER" id="PTHR13832">
    <property type="entry name" value="PROTEIN PHOSPHATASE 2C"/>
    <property type="match status" value="1"/>
</dbReference>
<dbReference type="Pfam" id="PF13672">
    <property type="entry name" value="PP2C_2"/>
    <property type="match status" value="1"/>
</dbReference>
<reference evidence="2 3" key="1">
    <citation type="submission" date="2021-05" db="EMBL/GenBank/DDBJ databases">
        <title>Fusibacter ferrireducens sp. nov., an anaerobic, sulfur- and Fe-reducing bacterium isolated from the mangrove sediment.</title>
        <authorList>
            <person name="Qiu D."/>
        </authorList>
    </citation>
    <scope>NUCLEOTIDE SEQUENCE [LARGE SCALE GENOMIC DNA]</scope>
    <source>
        <strain evidence="2 3">DSM 12116</strain>
    </source>
</reference>
<keyword evidence="3" id="KW-1185">Reference proteome</keyword>
<evidence type="ECO:0000259" key="1">
    <source>
        <dbReference type="PROSITE" id="PS51746"/>
    </source>
</evidence>
<feature type="domain" description="PPM-type phosphatase" evidence="1">
    <location>
        <begin position="2"/>
        <end position="237"/>
    </location>
</feature>
<sequence length="237" mass="25279">MKITALTDVGKMRANNEDVYSVLEDARVYIVCDGMGGHQAGEIAAQAATEDITAAIAEIETLTADNFSDAIRSVLVNVNAKIMAMAAENEAYRNMGTTLVLAALSEPYLLVANVGDSRCYIVKDGKLVQVSKDHSLVAELVKIGSISEAEAEKHPDRNIITSAIGVDESFEVFTDVVPLDGVSHILLCTDGLTNMLNPKRILALLTEPPFEEAANALVNEANDSGGQDNITVVCIEL</sequence>
<evidence type="ECO:0000313" key="3">
    <source>
        <dbReference type="Proteomes" id="UP000746471"/>
    </source>
</evidence>
<comment type="caution">
    <text evidence="2">The sequence shown here is derived from an EMBL/GenBank/DDBJ whole genome shotgun (WGS) entry which is preliminary data.</text>
</comment>
<name>A0ABS5PQL0_9FIRM</name>
<proteinExistence type="predicted"/>
<dbReference type="PROSITE" id="PS51746">
    <property type="entry name" value="PPM_2"/>
    <property type="match status" value="1"/>
</dbReference>
<dbReference type="RefSeq" id="WP_213237295.1">
    <property type="nucleotide sequence ID" value="NZ_JAHBCL010000020.1"/>
</dbReference>
<accession>A0ABS5PQL0</accession>
<dbReference type="EMBL" id="JAHBCL010000020">
    <property type="protein sequence ID" value="MBS7527435.1"/>
    <property type="molecule type" value="Genomic_DNA"/>
</dbReference>
<dbReference type="SUPFAM" id="SSF81606">
    <property type="entry name" value="PP2C-like"/>
    <property type="match status" value="1"/>
</dbReference>
<dbReference type="SMART" id="SM00331">
    <property type="entry name" value="PP2C_SIG"/>
    <property type="match status" value="1"/>
</dbReference>
<protein>
    <submittedName>
        <fullName evidence="2">Stp1/IreP family PP2C-type Ser/Thr phosphatase</fullName>
    </submittedName>
</protein>
<dbReference type="InterPro" id="IPR036457">
    <property type="entry name" value="PPM-type-like_dom_sf"/>
</dbReference>
<dbReference type="InterPro" id="IPR001932">
    <property type="entry name" value="PPM-type_phosphatase-like_dom"/>
</dbReference>
<dbReference type="Gene3D" id="3.60.40.10">
    <property type="entry name" value="PPM-type phosphatase domain"/>
    <property type="match status" value="1"/>
</dbReference>